<comment type="caution">
    <text evidence="1">The sequence shown here is derived from an EMBL/GenBank/DDBJ whole genome shotgun (WGS) entry which is preliminary data.</text>
</comment>
<dbReference type="EMBL" id="WFLM01000005">
    <property type="protein sequence ID" value="KAB8036911.1"/>
    <property type="molecule type" value="Genomic_DNA"/>
</dbReference>
<dbReference type="Proteomes" id="UP000437748">
    <property type="component" value="Unassembled WGS sequence"/>
</dbReference>
<organism evidence="1 2">
    <name type="scientific">Silvanigrella paludirubra</name>
    <dbReference type="NCBI Taxonomy" id="2499159"/>
    <lineage>
        <taxon>Bacteria</taxon>
        <taxon>Pseudomonadati</taxon>
        <taxon>Bdellovibrionota</taxon>
        <taxon>Oligoflexia</taxon>
        <taxon>Silvanigrellales</taxon>
        <taxon>Silvanigrellaceae</taxon>
        <taxon>Silvanigrella</taxon>
    </lineage>
</organism>
<evidence type="ECO:0000313" key="2">
    <source>
        <dbReference type="Proteomes" id="UP000437748"/>
    </source>
</evidence>
<proteinExistence type="predicted"/>
<protein>
    <submittedName>
        <fullName evidence="1">Uncharacterized protein</fullName>
    </submittedName>
</protein>
<accession>A0A6N6VUZ7</accession>
<gene>
    <name evidence="1" type="ORF">GCL60_13790</name>
</gene>
<sequence length="89" mass="10324">MTSLLDDKDFEYSMLVHLFLELRGRGMSLSSADLDILKSWEDSGIKPEFIAQIMIEYAEDCKQRSKHFPNSFLPLSRRVRSILIKANET</sequence>
<keyword evidence="2" id="KW-1185">Reference proteome</keyword>
<reference evidence="1 2" key="1">
    <citation type="submission" date="2019-10" db="EMBL/GenBank/DDBJ databases">
        <title>New species of Slilvanegrellaceae.</title>
        <authorList>
            <person name="Pitt A."/>
            <person name="Hahn M.W."/>
        </authorList>
    </citation>
    <scope>NUCLEOTIDE SEQUENCE [LARGE SCALE GENOMIC DNA]</scope>
    <source>
        <strain evidence="1 2">SP-Ram-0.45-NSY-1</strain>
    </source>
</reference>
<evidence type="ECO:0000313" key="1">
    <source>
        <dbReference type="EMBL" id="KAB8036911.1"/>
    </source>
</evidence>
<dbReference type="AlphaFoldDB" id="A0A6N6VUZ7"/>
<name>A0A6N6VUZ7_9BACT</name>
<dbReference type="OrthoDB" id="5296759at2"/>
<dbReference type="RefSeq" id="WP_153421326.1">
    <property type="nucleotide sequence ID" value="NZ_WFLM01000005.1"/>
</dbReference>